<keyword evidence="5 6" id="KW-0234">DNA repair</keyword>
<dbReference type="InterPro" id="IPR010994">
    <property type="entry name" value="RuvA_2-like"/>
</dbReference>
<dbReference type="GO" id="GO:0005524">
    <property type="term" value="F:ATP binding"/>
    <property type="evidence" value="ECO:0007669"/>
    <property type="project" value="InterPro"/>
</dbReference>
<dbReference type="Pfam" id="PF07499">
    <property type="entry name" value="RuvA_C"/>
    <property type="match status" value="1"/>
</dbReference>
<dbReference type="Pfam" id="PF14520">
    <property type="entry name" value="HHH_5"/>
    <property type="match status" value="1"/>
</dbReference>
<dbReference type="Gene3D" id="1.10.8.10">
    <property type="entry name" value="DNA helicase RuvA subunit, C-terminal domain"/>
    <property type="match status" value="1"/>
</dbReference>
<dbReference type="GO" id="GO:0016787">
    <property type="term" value="F:hydrolase activity"/>
    <property type="evidence" value="ECO:0007669"/>
    <property type="project" value="UniProtKB-KW"/>
</dbReference>
<dbReference type="EMBL" id="DVMH01000005">
    <property type="protein sequence ID" value="HIU09770.1"/>
    <property type="molecule type" value="Genomic_DNA"/>
</dbReference>
<comment type="caution">
    <text evidence="6">Lacks conserved residue(s) required for the propagation of feature annotation.</text>
</comment>
<feature type="domain" description="Helix-hairpin-helix DNA-binding motif class 1" evidence="7">
    <location>
        <begin position="112"/>
        <end position="131"/>
    </location>
</feature>
<keyword evidence="8" id="KW-0378">Hydrolase</keyword>
<protein>
    <recommendedName>
        <fullName evidence="6">Holliday junction branch migration complex subunit RuvA</fullName>
    </recommendedName>
</protein>
<evidence type="ECO:0000256" key="5">
    <source>
        <dbReference type="ARBA" id="ARBA00023204"/>
    </source>
</evidence>
<reference evidence="8" key="1">
    <citation type="submission" date="2020-10" db="EMBL/GenBank/DDBJ databases">
        <authorList>
            <person name="Gilroy R."/>
        </authorList>
    </citation>
    <scope>NUCLEOTIDE SEQUENCE</scope>
    <source>
        <strain evidence="8">2830</strain>
    </source>
</reference>
<dbReference type="SUPFAM" id="SSF47781">
    <property type="entry name" value="RuvA domain 2-like"/>
    <property type="match status" value="1"/>
</dbReference>
<evidence type="ECO:0000313" key="9">
    <source>
        <dbReference type="Proteomes" id="UP000824124"/>
    </source>
</evidence>
<sequence>MIAYIQGEVLDTAEDSLVLLAGGIGYRVYAPVKLFAAPPVPGDEIALHTYLQINTQPRAEALALFGFPGKQELALFELLLGVSSIGAKTALAALNSLGYDGIVGAVQTGNSQTLTAIPGVGKKSAERILLELKDKIMKLEPSYLVSDAPPATNDLAANLRRTAALALTQLGYTQAEAQKLVDKAAQGLPDDTALEDMITAALQLAARG</sequence>
<comment type="subcellular location">
    <subcellularLocation>
        <location evidence="6">Cytoplasm</location>
    </subcellularLocation>
</comment>
<dbReference type="SUPFAM" id="SSF50249">
    <property type="entry name" value="Nucleic acid-binding proteins"/>
    <property type="match status" value="1"/>
</dbReference>
<dbReference type="InterPro" id="IPR036267">
    <property type="entry name" value="RuvA_C_sf"/>
</dbReference>
<dbReference type="InterPro" id="IPR003583">
    <property type="entry name" value="Hlx-hairpin-Hlx_DNA-bd_motif"/>
</dbReference>
<dbReference type="NCBIfam" id="TIGR00084">
    <property type="entry name" value="ruvA"/>
    <property type="match status" value="1"/>
</dbReference>
<name>A0A9D1HJC3_9FIRM</name>
<feature type="region of interest" description="Domain III" evidence="6">
    <location>
        <begin position="159"/>
        <end position="208"/>
    </location>
</feature>
<evidence type="ECO:0000259" key="7">
    <source>
        <dbReference type="SMART" id="SM00278"/>
    </source>
</evidence>
<comment type="subunit">
    <text evidence="6">Homotetramer. Forms an RuvA(8)-RuvB(12)-Holliday junction (HJ) complex. HJ DNA is sandwiched between 2 RuvA tetramers; dsDNA enters through RuvA and exits via RuvB. An RuvB hexamer assembles on each DNA strand where it exits the tetramer. Each RuvB hexamer is contacted by two RuvA subunits (via domain III) on 2 adjacent RuvB subunits; this complex drives branch migration. In the full resolvosome a probable DNA-RuvA(4)-RuvB(12)-RuvC(2) complex forms which resolves the HJ.</text>
</comment>
<dbReference type="InterPro" id="IPR011114">
    <property type="entry name" value="RuvA_C"/>
</dbReference>
<dbReference type="GO" id="GO:0006310">
    <property type="term" value="P:DNA recombination"/>
    <property type="evidence" value="ECO:0007669"/>
    <property type="project" value="UniProtKB-UniRule"/>
</dbReference>
<dbReference type="SUPFAM" id="SSF46929">
    <property type="entry name" value="DNA helicase RuvA subunit, C-terminal domain"/>
    <property type="match status" value="1"/>
</dbReference>
<proteinExistence type="inferred from homology"/>
<dbReference type="GO" id="GO:0009379">
    <property type="term" value="C:Holliday junction helicase complex"/>
    <property type="evidence" value="ECO:0007669"/>
    <property type="project" value="InterPro"/>
</dbReference>
<comment type="similarity">
    <text evidence="6">Belongs to the RuvA family.</text>
</comment>
<feature type="domain" description="Helix-hairpin-helix DNA-binding motif class 1" evidence="7">
    <location>
        <begin position="77"/>
        <end position="96"/>
    </location>
</feature>
<keyword evidence="2 6" id="KW-0227">DNA damage</keyword>
<dbReference type="InterPro" id="IPR000085">
    <property type="entry name" value="RuvA"/>
</dbReference>
<gene>
    <name evidence="6 8" type="primary">ruvA</name>
    <name evidence="8" type="ORF">IAB00_00725</name>
</gene>
<keyword evidence="1 6" id="KW-0963">Cytoplasm</keyword>
<evidence type="ECO:0000256" key="3">
    <source>
        <dbReference type="ARBA" id="ARBA00023125"/>
    </source>
</evidence>
<dbReference type="GO" id="GO:0006281">
    <property type="term" value="P:DNA repair"/>
    <property type="evidence" value="ECO:0007669"/>
    <property type="project" value="UniProtKB-UniRule"/>
</dbReference>
<comment type="domain">
    <text evidence="6">Has three domains with a flexible linker between the domains II and III and assumes an 'L' shape. Domain III is highly mobile and contacts RuvB.</text>
</comment>
<evidence type="ECO:0000256" key="2">
    <source>
        <dbReference type="ARBA" id="ARBA00022763"/>
    </source>
</evidence>
<dbReference type="Proteomes" id="UP000824124">
    <property type="component" value="Unassembled WGS sequence"/>
</dbReference>
<reference evidence="8" key="2">
    <citation type="journal article" date="2021" name="PeerJ">
        <title>Extensive microbial diversity within the chicken gut microbiome revealed by metagenomics and culture.</title>
        <authorList>
            <person name="Gilroy R."/>
            <person name="Ravi A."/>
            <person name="Getino M."/>
            <person name="Pursley I."/>
            <person name="Horton D.L."/>
            <person name="Alikhan N.F."/>
            <person name="Baker D."/>
            <person name="Gharbi K."/>
            <person name="Hall N."/>
            <person name="Watson M."/>
            <person name="Adriaenssens E.M."/>
            <person name="Foster-Nyarko E."/>
            <person name="Jarju S."/>
            <person name="Secka A."/>
            <person name="Antonio M."/>
            <person name="Oren A."/>
            <person name="Chaudhuri R.R."/>
            <person name="La Ragione R."/>
            <person name="Hildebrand F."/>
            <person name="Pallen M.J."/>
        </authorList>
    </citation>
    <scope>NUCLEOTIDE SEQUENCE</scope>
    <source>
        <strain evidence="8">2830</strain>
    </source>
</reference>
<evidence type="ECO:0000256" key="6">
    <source>
        <dbReference type="HAMAP-Rule" id="MF_00031"/>
    </source>
</evidence>
<dbReference type="InterPro" id="IPR012340">
    <property type="entry name" value="NA-bd_OB-fold"/>
</dbReference>
<dbReference type="GO" id="GO:0048476">
    <property type="term" value="C:Holliday junction resolvase complex"/>
    <property type="evidence" value="ECO:0007669"/>
    <property type="project" value="UniProtKB-UniRule"/>
</dbReference>
<dbReference type="Gene3D" id="2.40.50.140">
    <property type="entry name" value="Nucleic acid-binding proteins"/>
    <property type="match status" value="1"/>
</dbReference>
<keyword evidence="4 6" id="KW-0233">DNA recombination</keyword>
<keyword evidence="3 6" id="KW-0238">DNA-binding</keyword>
<dbReference type="GO" id="GO:0009378">
    <property type="term" value="F:four-way junction helicase activity"/>
    <property type="evidence" value="ECO:0007669"/>
    <property type="project" value="InterPro"/>
</dbReference>
<dbReference type="Pfam" id="PF01330">
    <property type="entry name" value="RuvA_N"/>
    <property type="match status" value="1"/>
</dbReference>
<comment type="function">
    <text evidence="6">The RuvA-RuvB-RuvC complex processes Holliday junction (HJ) DNA during genetic recombination and DNA repair, while the RuvA-RuvB complex plays an important role in the rescue of blocked DNA replication forks via replication fork reversal (RFR). RuvA specifically binds to HJ cruciform DNA, conferring on it an open structure. The RuvB hexamer acts as an ATP-dependent pump, pulling dsDNA into and through the RuvAB complex. HJ branch migration allows RuvC to scan DNA until it finds its consensus sequence, where it cleaves and resolves the cruciform DNA.</text>
</comment>
<evidence type="ECO:0000313" key="8">
    <source>
        <dbReference type="EMBL" id="HIU09770.1"/>
    </source>
</evidence>
<dbReference type="HAMAP" id="MF_00031">
    <property type="entry name" value="DNA_HJ_migration_RuvA"/>
    <property type="match status" value="1"/>
</dbReference>
<dbReference type="SMART" id="SM00278">
    <property type="entry name" value="HhH1"/>
    <property type="match status" value="2"/>
</dbReference>
<dbReference type="CDD" id="cd14332">
    <property type="entry name" value="UBA_RuvA_C"/>
    <property type="match status" value="1"/>
</dbReference>
<dbReference type="GO" id="GO:0005737">
    <property type="term" value="C:cytoplasm"/>
    <property type="evidence" value="ECO:0007669"/>
    <property type="project" value="UniProtKB-SubCell"/>
</dbReference>
<dbReference type="GO" id="GO:0000400">
    <property type="term" value="F:four-way junction DNA binding"/>
    <property type="evidence" value="ECO:0007669"/>
    <property type="project" value="UniProtKB-UniRule"/>
</dbReference>
<organism evidence="8 9">
    <name type="scientific">Candidatus Avidehalobacter gallistercoris</name>
    <dbReference type="NCBI Taxonomy" id="2840694"/>
    <lineage>
        <taxon>Bacteria</taxon>
        <taxon>Bacillati</taxon>
        <taxon>Bacillota</taxon>
        <taxon>Clostridia</taxon>
        <taxon>Eubacteriales</taxon>
        <taxon>Peptococcaceae</taxon>
        <taxon>Peptococcaceae incertae sedis</taxon>
        <taxon>Candidatus Avidehalobacter</taxon>
    </lineage>
</organism>
<evidence type="ECO:0000256" key="1">
    <source>
        <dbReference type="ARBA" id="ARBA00022490"/>
    </source>
</evidence>
<accession>A0A9D1HJC3</accession>
<dbReference type="AlphaFoldDB" id="A0A9D1HJC3"/>
<dbReference type="InterPro" id="IPR013849">
    <property type="entry name" value="DNA_helicase_Holl-junc_RuvA_I"/>
</dbReference>
<comment type="caution">
    <text evidence="8">The sequence shown here is derived from an EMBL/GenBank/DDBJ whole genome shotgun (WGS) entry which is preliminary data.</text>
</comment>
<evidence type="ECO:0000256" key="4">
    <source>
        <dbReference type="ARBA" id="ARBA00023172"/>
    </source>
</evidence>
<dbReference type="Gene3D" id="1.10.150.20">
    <property type="entry name" value="5' to 3' exonuclease, C-terminal subdomain"/>
    <property type="match status" value="1"/>
</dbReference>